<proteinExistence type="predicted"/>
<dbReference type="InterPro" id="IPR045860">
    <property type="entry name" value="Snake_toxin-like_sf"/>
</dbReference>
<dbReference type="EMBL" id="BTSX01000002">
    <property type="protein sequence ID" value="GMS86454.1"/>
    <property type="molecule type" value="Genomic_DNA"/>
</dbReference>
<keyword evidence="1" id="KW-0812">Transmembrane</keyword>
<keyword evidence="1" id="KW-0472">Membrane</keyword>
<evidence type="ECO:0000256" key="2">
    <source>
        <dbReference type="SAM" id="SignalP"/>
    </source>
</evidence>
<protein>
    <submittedName>
        <fullName evidence="3">Uncharacterized protein</fullName>
    </submittedName>
</protein>
<reference evidence="3" key="1">
    <citation type="submission" date="2023-10" db="EMBL/GenBank/DDBJ databases">
        <title>Genome assembly of Pristionchus species.</title>
        <authorList>
            <person name="Yoshida K."/>
            <person name="Sommer R.J."/>
        </authorList>
    </citation>
    <scope>NUCLEOTIDE SEQUENCE</scope>
    <source>
        <strain evidence="3">RS0144</strain>
    </source>
</reference>
<keyword evidence="1" id="KW-1133">Transmembrane helix</keyword>
<gene>
    <name evidence="3" type="ORF">PENTCL1PPCAC_8629</name>
</gene>
<organism evidence="3 4">
    <name type="scientific">Pristionchus entomophagus</name>
    <dbReference type="NCBI Taxonomy" id="358040"/>
    <lineage>
        <taxon>Eukaryota</taxon>
        <taxon>Metazoa</taxon>
        <taxon>Ecdysozoa</taxon>
        <taxon>Nematoda</taxon>
        <taxon>Chromadorea</taxon>
        <taxon>Rhabditida</taxon>
        <taxon>Rhabditina</taxon>
        <taxon>Diplogasteromorpha</taxon>
        <taxon>Diplogasteroidea</taxon>
        <taxon>Neodiplogasteridae</taxon>
        <taxon>Pristionchus</taxon>
    </lineage>
</organism>
<dbReference type="SUPFAM" id="SSF57302">
    <property type="entry name" value="Snake toxin-like"/>
    <property type="match status" value="1"/>
</dbReference>
<accession>A0AAV5T1P7</accession>
<comment type="caution">
    <text evidence="3">The sequence shown here is derived from an EMBL/GenBank/DDBJ whole genome shotgun (WGS) entry which is preliminary data.</text>
</comment>
<evidence type="ECO:0000256" key="1">
    <source>
        <dbReference type="SAM" id="Phobius"/>
    </source>
</evidence>
<keyword evidence="4" id="KW-1185">Reference proteome</keyword>
<sequence length="119" mass="12623">SYLAIMRTPLIIVLVLLPVAMTMQCYVGQGPNYGAPFEAKNCPITDARGHDFCYKINDNGIISKGCGISVCTLIWQVDECSNNVCCCNGGDLCNDGADSGILATIMTTLVAAAAAWLRV</sequence>
<feature type="transmembrane region" description="Helical" evidence="1">
    <location>
        <begin position="99"/>
        <end position="117"/>
    </location>
</feature>
<dbReference type="Proteomes" id="UP001432027">
    <property type="component" value="Unassembled WGS sequence"/>
</dbReference>
<name>A0AAV5T1P7_9BILA</name>
<evidence type="ECO:0000313" key="3">
    <source>
        <dbReference type="EMBL" id="GMS86454.1"/>
    </source>
</evidence>
<keyword evidence="2" id="KW-0732">Signal</keyword>
<feature type="signal peptide" evidence="2">
    <location>
        <begin position="1"/>
        <end position="22"/>
    </location>
</feature>
<dbReference type="AlphaFoldDB" id="A0AAV5T1P7"/>
<feature type="non-terminal residue" evidence="3">
    <location>
        <position position="1"/>
    </location>
</feature>
<feature type="chain" id="PRO_5043910407" evidence="2">
    <location>
        <begin position="23"/>
        <end position="119"/>
    </location>
</feature>
<evidence type="ECO:0000313" key="4">
    <source>
        <dbReference type="Proteomes" id="UP001432027"/>
    </source>
</evidence>